<dbReference type="RefSeq" id="WP_285760480.1">
    <property type="nucleotide sequence ID" value="NZ_BSQG01000005.1"/>
</dbReference>
<reference evidence="3" key="1">
    <citation type="submission" date="2023-02" db="EMBL/GenBank/DDBJ databases">
        <title>Nocardiopsis ansamitocini NBRC 112285.</title>
        <authorList>
            <person name="Ichikawa N."/>
            <person name="Sato H."/>
            <person name="Tonouchi N."/>
        </authorList>
    </citation>
    <scope>NUCLEOTIDE SEQUENCE</scope>
    <source>
        <strain evidence="3">NBRC 112285</strain>
    </source>
</reference>
<organism evidence="3 4">
    <name type="scientific">Nocardiopsis ansamitocini</name>
    <dbReference type="NCBI Taxonomy" id="1670832"/>
    <lineage>
        <taxon>Bacteria</taxon>
        <taxon>Bacillati</taxon>
        <taxon>Actinomycetota</taxon>
        <taxon>Actinomycetes</taxon>
        <taxon>Streptosporangiales</taxon>
        <taxon>Nocardiopsidaceae</taxon>
        <taxon>Nocardiopsis</taxon>
    </lineage>
</organism>
<dbReference type="EMBL" id="BSQG01000005">
    <property type="protein sequence ID" value="GLU49024.1"/>
    <property type="molecule type" value="Genomic_DNA"/>
</dbReference>
<dbReference type="Pfam" id="PF00079">
    <property type="entry name" value="Serpin"/>
    <property type="match status" value="1"/>
</dbReference>
<dbReference type="AlphaFoldDB" id="A0A9W6UJN8"/>
<dbReference type="SUPFAM" id="SSF56574">
    <property type="entry name" value="Serpins"/>
    <property type="match status" value="1"/>
</dbReference>
<name>A0A9W6UJN8_9ACTN</name>
<keyword evidence="4" id="KW-1185">Reference proteome</keyword>
<comment type="similarity">
    <text evidence="1">Belongs to the serpin family.</text>
</comment>
<dbReference type="GO" id="GO:0004867">
    <property type="term" value="F:serine-type endopeptidase inhibitor activity"/>
    <property type="evidence" value="ECO:0007669"/>
    <property type="project" value="InterPro"/>
</dbReference>
<dbReference type="PANTHER" id="PTHR11461:SF211">
    <property type="entry name" value="GH10112P-RELATED"/>
    <property type="match status" value="1"/>
</dbReference>
<dbReference type="GO" id="GO:0005615">
    <property type="term" value="C:extracellular space"/>
    <property type="evidence" value="ECO:0007669"/>
    <property type="project" value="InterPro"/>
</dbReference>
<dbReference type="PANTHER" id="PTHR11461">
    <property type="entry name" value="SERINE PROTEASE INHIBITOR, SERPIN"/>
    <property type="match status" value="1"/>
</dbReference>
<feature type="domain" description="Serpin" evidence="2">
    <location>
        <begin position="15"/>
        <end position="359"/>
    </location>
</feature>
<dbReference type="InterPro" id="IPR036186">
    <property type="entry name" value="Serpin_sf"/>
</dbReference>
<dbReference type="Proteomes" id="UP001165092">
    <property type="component" value="Unassembled WGS sequence"/>
</dbReference>
<protein>
    <submittedName>
        <fullName evidence="3">Serine protease</fullName>
    </submittedName>
</protein>
<comment type="caution">
    <text evidence="3">The sequence shown here is derived from an EMBL/GenBank/DDBJ whole genome shotgun (WGS) entry which is preliminary data.</text>
</comment>
<sequence length="366" mass="39053">MPTTPLRPDHVAFALGLNAVLSDDTTDTGAMWSPYSVACALGLVASGAAGATREELTGLLGPDIDAVLAGLDEAVEGGPELASRTALWLRGDIPVHEDFEARVRARPDSDVRVADFRGDPEGVRARINDDVATTTRGMITDLLTSGSINPGTISVLVNALWVKMRWLTPFTTDSTVDHPFRAPSGTRETATMSRTGQLPYAVSGGWRMVTLAGHDELFMDVLLPPEDDPGAVLDEKTLGALYQGTDVVDVRLMLPRFDITHHQELTEPLVAAGVHTVFGDGADLSGLSPVPLKVDQVIHQAKLRVDEKGAEGAAATAVVMMRASITPPPPPVPFVVDRPFRIILRRRGAILFLGEVTEPEDPGPAE</sequence>
<dbReference type="InterPro" id="IPR042178">
    <property type="entry name" value="Serpin_sf_1"/>
</dbReference>
<keyword evidence="3" id="KW-0645">Protease</keyword>
<evidence type="ECO:0000259" key="2">
    <source>
        <dbReference type="SMART" id="SM00093"/>
    </source>
</evidence>
<keyword evidence="3" id="KW-0378">Hydrolase</keyword>
<dbReference type="Gene3D" id="3.30.497.10">
    <property type="entry name" value="Antithrombin, subunit I, domain 2"/>
    <property type="match status" value="1"/>
</dbReference>
<dbReference type="CDD" id="cd19590">
    <property type="entry name" value="serpin_thermopin-like"/>
    <property type="match status" value="1"/>
</dbReference>
<evidence type="ECO:0000313" key="4">
    <source>
        <dbReference type="Proteomes" id="UP001165092"/>
    </source>
</evidence>
<proteinExistence type="inferred from homology"/>
<dbReference type="InterPro" id="IPR023796">
    <property type="entry name" value="Serpin_dom"/>
</dbReference>
<dbReference type="Gene3D" id="2.30.39.10">
    <property type="entry name" value="Alpha-1-antitrypsin, domain 1"/>
    <property type="match status" value="1"/>
</dbReference>
<dbReference type="GO" id="GO:0008233">
    <property type="term" value="F:peptidase activity"/>
    <property type="evidence" value="ECO:0007669"/>
    <property type="project" value="UniProtKB-KW"/>
</dbReference>
<accession>A0A9W6UJN8</accession>
<evidence type="ECO:0000313" key="3">
    <source>
        <dbReference type="EMBL" id="GLU49024.1"/>
    </source>
</evidence>
<gene>
    <name evidence="3" type="ORF">Nans01_33750</name>
</gene>
<dbReference type="SMART" id="SM00093">
    <property type="entry name" value="SERPIN"/>
    <property type="match status" value="1"/>
</dbReference>
<dbReference type="InterPro" id="IPR000215">
    <property type="entry name" value="Serpin_fam"/>
</dbReference>
<dbReference type="InterPro" id="IPR042185">
    <property type="entry name" value="Serpin_sf_2"/>
</dbReference>
<evidence type="ECO:0000256" key="1">
    <source>
        <dbReference type="RuleBase" id="RU000411"/>
    </source>
</evidence>
<dbReference type="GO" id="GO:0006508">
    <property type="term" value="P:proteolysis"/>
    <property type="evidence" value="ECO:0007669"/>
    <property type="project" value="UniProtKB-KW"/>
</dbReference>